<gene>
    <name evidence="1" type="ORF">TM448B03803_0008</name>
</gene>
<organism evidence="1">
    <name type="scientific">viral metagenome</name>
    <dbReference type="NCBI Taxonomy" id="1070528"/>
    <lineage>
        <taxon>unclassified sequences</taxon>
        <taxon>metagenomes</taxon>
        <taxon>organismal metagenomes</taxon>
    </lineage>
</organism>
<evidence type="ECO:0000313" key="1">
    <source>
        <dbReference type="EMBL" id="QJI02917.1"/>
    </source>
</evidence>
<dbReference type="AlphaFoldDB" id="A0A6M3XYC9"/>
<accession>A0A6M3XYC9</accession>
<proteinExistence type="predicted"/>
<reference evidence="1" key="1">
    <citation type="submission" date="2020-03" db="EMBL/GenBank/DDBJ databases">
        <title>The deep terrestrial virosphere.</title>
        <authorList>
            <person name="Holmfeldt K."/>
            <person name="Nilsson E."/>
            <person name="Simone D."/>
            <person name="Lopez-Fernandez M."/>
            <person name="Wu X."/>
            <person name="de Brujin I."/>
            <person name="Lundin D."/>
            <person name="Andersson A."/>
            <person name="Bertilsson S."/>
            <person name="Dopson M."/>
        </authorList>
    </citation>
    <scope>NUCLEOTIDE SEQUENCE</scope>
    <source>
        <strain evidence="1">TM448B03803</strain>
    </source>
</reference>
<name>A0A6M3XYC9_9ZZZZ</name>
<sequence length="168" mass="17231">MALPTKVTLTGASESLYAGFTKVNTAIDYIMAGDGTSRAFRVTSVKIENGTVATSIKVTGSSIYNGNTIAAEDNLTKGGDTGNFNLNGAGNALHIESGAITGNATHALAAIIYLNKTDRFLAVQPSVVSNGITLTFTNLASGSSEDLTAAVDNSGGELYITVIYLTDA</sequence>
<protein>
    <submittedName>
        <fullName evidence="1">Uncharacterized protein</fullName>
    </submittedName>
</protein>
<dbReference type="EMBL" id="MT145042">
    <property type="protein sequence ID" value="QJI02917.1"/>
    <property type="molecule type" value="Genomic_DNA"/>
</dbReference>